<reference evidence="1" key="1">
    <citation type="submission" date="2014-11" db="EMBL/GenBank/DDBJ databases">
        <authorList>
            <person name="Otto D Thomas"/>
            <person name="Naeem Raeece"/>
        </authorList>
    </citation>
    <scope>NUCLEOTIDE SEQUENCE</scope>
</reference>
<dbReference type="VEuPathDB" id="CryptoDB:Cvel_20647"/>
<proteinExistence type="predicted"/>
<sequence>MQPSMQPMSASRGTTGGSRWWHQHCQHSVNDVLDAAVEKEGLCPHDGQKVIVQYPFTHPRGDPERQMMREKVRKDIQTFLMAKGASREEACLHEDTWFLQGGQDGEVNTREEEEDFGSAHFVFKRARSVIKRGAKYDLLVDLLKKQEEYETPEDETFAARQLDVKLSTGYFVRQAVRSAGQR</sequence>
<dbReference type="AlphaFoldDB" id="A0A0G4G7R9"/>
<accession>A0A0G4G7R9</accession>
<protein>
    <submittedName>
        <fullName evidence="1">Uncharacterized protein</fullName>
    </submittedName>
</protein>
<name>A0A0G4G7R9_9ALVE</name>
<gene>
    <name evidence="1" type="ORF">Cvel_20647</name>
</gene>
<organism evidence="1">
    <name type="scientific">Chromera velia CCMP2878</name>
    <dbReference type="NCBI Taxonomy" id="1169474"/>
    <lineage>
        <taxon>Eukaryota</taxon>
        <taxon>Sar</taxon>
        <taxon>Alveolata</taxon>
        <taxon>Colpodellida</taxon>
        <taxon>Chromeraceae</taxon>
        <taxon>Chromera</taxon>
    </lineage>
</organism>
<dbReference type="EMBL" id="CDMZ01000963">
    <property type="protein sequence ID" value="CEM24703.1"/>
    <property type="molecule type" value="Genomic_DNA"/>
</dbReference>
<evidence type="ECO:0000313" key="1">
    <source>
        <dbReference type="EMBL" id="CEM24703.1"/>
    </source>
</evidence>